<dbReference type="InterPro" id="IPR017946">
    <property type="entry name" value="PLC-like_Pdiesterase_TIM-brl"/>
</dbReference>
<dbReference type="PANTHER" id="PTHR46211:SF1">
    <property type="entry name" value="GLYCEROPHOSPHODIESTER PHOSPHODIESTERASE, CYTOPLASMIC"/>
    <property type="match status" value="1"/>
</dbReference>
<dbReference type="PANTHER" id="PTHR46211">
    <property type="entry name" value="GLYCEROPHOSPHORYL DIESTER PHOSPHODIESTERASE"/>
    <property type="match status" value="1"/>
</dbReference>
<dbReference type="GO" id="GO:0006629">
    <property type="term" value="P:lipid metabolic process"/>
    <property type="evidence" value="ECO:0007669"/>
    <property type="project" value="InterPro"/>
</dbReference>
<dbReference type="GO" id="GO:0008889">
    <property type="term" value="F:glycerophosphodiester phosphodiesterase activity"/>
    <property type="evidence" value="ECO:0007669"/>
    <property type="project" value="UniProtKB-EC"/>
</dbReference>
<feature type="domain" description="GP-PDE" evidence="1">
    <location>
        <begin position="14"/>
        <end position="249"/>
    </location>
</feature>
<protein>
    <submittedName>
        <fullName evidence="2">Glycerophosphodiester phosphodiesterase</fullName>
        <ecNumber evidence="2">3.1.4.46</ecNumber>
    </submittedName>
</protein>
<dbReference type="InterPro" id="IPR030395">
    <property type="entry name" value="GP_PDE_dom"/>
</dbReference>
<sequence>MSRPIALSTPWLYPFWIAHRGAGRSAPENTLAAFRLGAAHGYRAFECDVQLSRDGVPFLLHDDALARTTTGQGLACEQTWQALSLLDAGSWHSAAHAGEPPCSLAALARAAQQQGWALNLELKPSPGQAARVGAGVAAWLRAHWRGATPPLLSSFEPEALRAAREADAGWPLALLRERWSAEVPRQALDLGACAVVCQHASLDAEAIQALHDAGLRALAYTVNERAEAARLQAAGVDGLITDAVTEFKP</sequence>
<reference evidence="2 3" key="1">
    <citation type="submission" date="2019-01" db="EMBL/GenBank/DDBJ databases">
        <authorList>
            <person name="Chen W.-M."/>
        </authorList>
    </citation>
    <scope>NUCLEOTIDE SEQUENCE [LARGE SCALE GENOMIC DNA]</scope>
    <source>
        <strain evidence="2 3">CCP-18</strain>
    </source>
</reference>
<dbReference type="SUPFAM" id="SSF51695">
    <property type="entry name" value="PLC-like phosphodiesterases"/>
    <property type="match status" value="1"/>
</dbReference>
<evidence type="ECO:0000313" key="2">
    <source>
        <dbReference type="EMBL" id="RVT82426.1"/>
    </source>
</evidence>
<keyword evidence="3" id="KW-1185">Reference proteome</keyword>
<organism evidence="2 3">
    <name type="scientific">Inhella crocodyli</name>
    <dbReference type="NCBI Taxonomy" id="2499851"/>
    <lineage>
        <taxon>Bacteria</taxon>
        <taxon>Pseudomonadati</taxon>
        <taxon>Pseudomonadota</taxon>
        <taxon>Betaproteobacteria</taxon>
        <taxon>Burkholderiales</taxon>
        <taxon>Sphaerotilaceae</taxon>
        <taxon>Inhella</taxon>
    </lineage>
</organism>
<dbReference type="PROSITE" id="PS51704">
    <property type="entry name" value="GP_PDE"/>
    <property type="match status" value="1"/>
</dbReference>
<dbReference type="EMBL" id="SACM01000006">
    <property type="protein sequence ID" value="RVT82426.1"/>
    <property type="molecule type" value="Genomic_DNA"/>
</dbReference>
<dbReference type="AlphaFoldDB" id="A0A437LAK6"/>
<proteinExistence type="predicted"/>
<evidence type="ECO:0000259" key="1">
    <source>
        <dbReference type="PROSITE" id="PS51704"/>
    </source>
</evidence>
<dbReference type="Pfam" id="PF03009">
    <property type="entry name" value="GDPD"/>
    <property type="match status" value="1"/>
</dbReference>
<dbReference type="Gene3D" id="3.20.20.190">
    <property type="entry name" value="Phosphatidylinositol (PI) phosphodiesterase"/>
    <property type="match status" value="1"/>
</dbReference>
<dbReference type="EC" id="3.1.4.46" evidence="2"/>
<keyword evidence="2" id="KW-0378">Hydrolase</keyword>
<gene>
    <name evidence="2" type="ORF">EOD73_16980</name>
</gene>
<accession>A0A437LAK6</accession>
<dbReference type="RefSeq" id="WP_127684234.1">
    <property type="nucleotide sequence ID" value="NZ_SACM01000006.1"/>
</dbReference>
<dbReference type="NCBIfam" id="NF006989">
    <property type="entry name" value="PRK09454.1"/>
    <property type="match status" value="1"/>
</dbReference>
<name>A0A437LAK6_9BURK</name>
<evidence type="ECO:0000313" key="3">
    <source>
        <dbReference type="Proteomes" id="UP000288587"/>
    </source>
</evidence>
<dbReference type="Proteomes" id="UP000288587">
    <property type="component" value="Unassembled WGS sequence"/>
</dbReference>
<comment type="caution">
    <text evidence="2">The sequence shown here is derived from an EMBL/GenBank/DDBJ whole genome shotgun (WGS) entry which is preliminary data.</text>
</comment>
<dbReference type="OrthoDB" id="9795622at2"/>